<sequence length="1322" mass="147799">MDASNEDVPMAAPPVESSDIASTNETPAKTPAKSDPDSTPKSIEMEETPSSAKKPKAKRKSVGIANIKVSSISKKIPSYMAKSTKNSVTYFTLVHEAIVDMADRTGSSVPAIEKYIKTKHEEVLSVNPNAFHKAVLTAVKNGVKEGKLEKVRCSYKINKEWVQKEKKLHQAKEAKRKAAEKKKKKDSEAKKKESEKKKKEAEKAKAKIDSAKKKDKNSSDVGSAQKKDAIDKEFDKKMKAATTKEEWDKLLAEKKVQKEAQEKKREEAARIAKEREEKIKKRRFPMEDIALMKEDKELNVKKPSNVTRAPFLPFVLQSLGSHENRPNSKKNTPGSVITAHTTNVDSGSRGLISDALQIYLFFVGDLGYARMEEGMNMVPDFSLKNILYAVNEVQCGNAKKSKALPPLICQLFLAALLVLTSPKADDWVSPAEDDPDRPKWEALKKDLHKLKQSLSATSWAETLFCYMNAMQTFYTSDATKGGNAAPGFAIDMQYFDDDSEIKTTFSQDDDDNDLPSGYDGYIGAAGSALNRGYQKLMRHDPWNLSADELVAILRALTDDILTSKPWMAEEMDKRDQKMYDLLKAKKSAESQFRKTRLAYEGPKQPKRTKSADGKTVEPVKFVPTATKEEFEAATKARDKAIDNYEKALKTQVQRTQPIGYDKYHNAVYFFHHDPDSLYVEMNKNKNDKFNETKSWHCIDSKALFDSFTSSLDVRGIRENELFQALDSGSASMKRYLHDSNKKEGLVAAFTKQMAELDKRLSVAMVASAESTRRSGRLANTSKDEVSLIQEEIEQAKIDHEEQLEALDNINNYAVLTGAVVAEEFEDSLKITDSCCELYHDDDSKPGIVGKIANDILLLEDVCNSLAPWEKKVVSREKWREEISSTADSWRDGCGLYLGSKDSSTSNDENEMDTVSPSKRQRLSMESTNTLLPKGPSISMDHVISTFKGPLLDLENRIFSITGTERATKEVDEANDNLTVASNESDKGGADAERLEKTQYAWKKKIYSLHHILPRRAGPIRDTLIAAIAIARKGNLTDVLEDLRECLKLHRPGAGGRARTAALNLLTKYKFELNDDDDDDMDDDESMSEVGSVQDATDDTNDQEATFLSPEAMMLSGSLEGDDQADRVDWKDAVATCKTLSRFAALLTTLKQRATPSLDKLAKDKKTLSKAITHWEASARTRKKSKKSKGSNKFGSGSEIWANVAPTDQFVFCRVDTFPWWPARVCIAKDDEVRESIKSLDRVLVSFIGEQHLYVVENDEVKPFSEDFVKQDLSSYSPEVAKNVEQGIKMAVRIMRGRGIKFGGEEDPSGMTVDIAEEKKTSC</sequence>
<dbReference type="GO" id="GO:0005634">
    <property type="term" value="C:nucleus"/>
    <property type="evidence" value="ECO:0007669"/>
    <property type="project" value="UniProtKB-SubCell"/>
</dbReference>
<feature type="region of interest" description="Disordered" evidence="4">
    <location>
        <begin position="593"/>
        <end position="615"/>
    </location>
</feature>
<evidence type="ECO:0000259" key="6">
    <source>
        <dbReference type="PROSITE" id="PS51504"/>
    </source>
</evidence>
<dbReference type="Gene3D" id="2.30.30.140">
    <property type="match status" value="1"/>
</dbReference>
<feature type="compositionally biased region" description="Polar residues" evidence="4">
    <location>
        <begin position="329"/>
        <end position="343"/>
    </location>
</feature>
<protein>
    <recommendedName>
        <fullName evidence="9">Histone H1</fullName>
    </recommendedName>
</protein>
<feature type="region of interest" description="Disordered" evidence="4">
    <location>
        <begin position="899"/>
        <end position="920"/>
    </location>
</feature>
<evidence type="ECO:0000256" key="2">
    <source>
        <dbReference type="ARBA" id="ARBA00023242"/>
    </source>
</evidence>
<dbReference type="InterPro" id="IPR036388">
    <property type="entry name" value="WH-like_DNA-bd_sf"/>
</dbReference>
<dbReference type="Proteomes" id="UP001054902">
    <property type="component" value="Unassembled WGS sequence"/>
</dbReference>
<evidence type="ECO:0008006" key="9">
    <source>
        <dbReference type="Google" id="ProtNLM"/>
    </source>
</evidence>
<feature type="domain" description="H15" evidence="6">
    <location>
        <begin position="86"/>
        <end position="159"/>
    </location>
</feature>
<dbReference type="InterPro" id="IPR000313">
    <property type="entry name" value="PWWP_dom"/>
</dbReference>
<dbReference type="EMBL" id="BLLK01000058">
    <property type="protein sequence ID" value="GFH57628.1"/>
    <property type="molecule type" value="Genomic_DNA"/>
</dbReference>
<feature type="compositionally biased region" description="Acidic residues" evidence="4">
    <location>
        <begin position="1075"/>
        <end position="1086"/>
    </location>
</feature>
<dbReference type="PROSITE" id="PS50812">
    <property type="entry name" value="PWWP"/>
    <property type="match status" value="1"/>
</dbReference>
<keyword evidence="2" id="KW-0539">Nucleus</keyword>
<dbReference type="InterPro" id="IPR028941">
    <property type="entry name" value="WHIM2_dom"/>
</dbReference>
<feature type="region of interest" description="Disordered" evidence="4">
    <location>
        <begin position="165"/>
        <end position="227"/>
    </location>
</feature>
<feature type="coiled-coil region" evidence="3">
    <location>
        <begin position="244"/>
        <end position="278"/>
    </location>
</feature>
<comment type="subcellular location">
    <subcellularLocation>
        <location evidence="1">Nucleus</location>
    </subcellularLocation>
</comment>
<proteinExistence type="predicted"/>
<dbReference type="Gene3D" id="1.10.10.10">
    <property type="entry name" value="Winged helix-like DNA-binding domain superfamily/Winged helix DNA-binding domain"/>
    <property type="match status" value="1"/>
</dbReference>
<evidence type="ECO:0000259" key="5">
    <source>
        <dbReference type="PROSITE" id="PS50812"/>
    </source>
</evidence>
<dbReference type="GO" id="GO:0006334">
    <property type="term" value="P:nucleosome assembly"/>
    <property type="evidence" value="ECO:0007669"/>
    <property type="project" value="InterPro"/>
</dbReference>
<evidence type="ECO:0000313" key="7">
    <source>
        <dbReference type="EMBL" id="GFH57628.1"/>
    </source>
</evidence>
<feature type="compositionally biased region" description="Polar residues" evidence="4">
    <location>
        <begin position="900"/>
        <end position="920"/>
    </location>
</feature>
<feature type="compositionally biased region" description="Basic and acidic residues" evidence="4">
    <location>
        <begin position="185"/>
        <end position="218"/>
    </location>
</feature>
<comment type="caution">
    <text evidence="7">The sequence shown here is derived from an EMBL/GenBank/DDBJ whole genome shotgun (WGS) entry which is preliminary data.</text>
</comment>
<feature type="region of interest" description="Disordered" evidence="4">
    <location>
        <begin position="320"/>
        <end position="343"/>
    </location>
</feature>
<feature type="compositionally biased region" description="Basic and acidic residues" evidence="4">
    <location>
        <begin position="165"/>
        <end position="177"/>
    </location>
</feature>
<dbReference type="Pfam" id="PF00855">
    <property type="entry name" value="PWWP"/>
    <property type="match status" value="1"/>
</dbReference>
<dbReference type="PANTHER" id="PTHR36812">
    <property type="entry name" value="NEUROFILAMENT TRIPLET M PROTEIN-LIKE PROTEIN"/>
    <property type="match status" value="1"/>
</dbReference>
<feature type="domain" description="PWWP" evidence="5">
    <location>
        <begin position="1206"/>
        <end position="1266"/>
    </location>
</feature>
<dbReference type="PANTHER" id="PTHR36812:SF9">
    <property type="entry name" value="MYB-LIKE PROTEIN X ISOFORM X1"/>
    <property type="match status" value="1"/>
</dbReference>
<dbReference type="CDD" id="cd00073">
    <property type="entry name" value="H15"/>
    <property type="match status" value="1"/>
</dbReference>
<dbReference type="SUPFAM" id="SSF46785">
    <property type="entry name" value="Winged helix' DNA-binding domain"/>
    <property type="match status" value="1"/>
</dbReference>
<gene>
    <name evidence="7" type="ORF">CTEN210_14104</name>
</gene>
<feature type="coiled-coil region" evidence="3">
    <location>
        <begin position="778"/>
        <end position="809"/>
    </location>
</feature>
<feature type="region of interest" description="Disordered" evidence="4">
    <location>
        <begin position="1"/>
        <end position="61"/>
    </location>
</feature>
<dbReference type="InterPro" id="IPR005818">
    <property type="entry name" value="Histone_H1/H5_H15"/>
</dbReference>
<dbReference type="InterPro" id="IPR036390">
    <property type="entry name" value="WH_DNA-bd_sf"/>
</dbReference>
<evidence type="ECO:0000256" key="4">
    <source>
        <dbReference type="SAM" id="MobiDB-lite"/>
    </source>
</evidence>
<dbReference type="Pfam" id="PF15613">
    <property type="entry name" value="WSD"/>
    <property type="match status" value="1"/>
</dbReference>
<dbReference type="Pfam" id="PF00538">
    <property type="entry name" value="Linker_histone"/>
    <property type="match status" value="1"/>
</dbReference>
<evidence type="ECO:0000256" key="1">
    <source>
        <dbReference type="ARBA" id="ARBA00004123"/>
    </source>
</evidence>
<evidence type="ECO:0000256" key="3">
    <source>
        <dbReference type="SAM" id="Coils"/>
    </source>
</evidence>
<accession>A0AAD3D4H7</accession>
<reference evidence="7 8" key="1">
    <citation type="journal article" date="2021" name="Sci. Rep.">
        <title>The genome of the diatom Chaetoceros tenuissimus carries an ancient integrated fragment of an extant virus.</title>
        <authorList>
            <person name="Hongo Y."/>
            <person name="Kimura K."/>
            <person name="Takaki Y."/>
            <person name="Yoshida Y."/>
            <person name="Baba S."/>
            <person name="Kobayashi G."/>
            <person name="Nagasaki K."/>
            <person name="Hano T."/>
            <person name="Tomaru Y."/>
        </authorList>
    </citation>
    <scope>NUCLEOTIDE SEQUENCE [LARGE SCALE GENOMIC DNA]</scope>
    <source>
        <strain evidence="7 8">NIES-3715</strain>
    </source>
</reference>
<evidence type="ECO:0000313" key="8">
    <source>
        <dbReference type="Proteomes" id="UP001054902"/>
    </source>
</evidence>
<organism evidence="7 8">
    <name type="scientific">Chaetoceros tenuissimus</name>
    <dbReference type="NCBI Taxonomy" id="426638"/>
    <lineage>
        <taxon>Eukaryota</taxon>
        <taxon>Sar</taxon>
        <taxon>Stramenopiles</taxon>
        <taxon>Ochrophyta</taxon>
        <taxon>Bacillariophyta</taxon>
        <taxon>Coscinodiscophyceae</taxon>
        <taxon>Chaetocerotophycidae</taxon>
        <taxon>Chaetocerotales</taxon>
        <taxon>Chaetocerotaceae</taxon>
        <taxon>Chaetoceros</taxon>
    </lineage>
</organism>
<keyword evidence="3" id="KW-0175">Coiled coil</keyword>
<keyword evidence="8" id="KW-1185">Reference proteome</keyword>
<dbReference type="SMART" id="SM00526">
    <property type="entry name" value="H15"/>
    <property type="match status" value="1"/>
</dbReference>
<feature type="region of interest" description="Disordered" evidence="4">
    <location>
        <begin position="1075"/>
        <end position="1099"/>
    </location>
</feature>
<dbReference type="GO" id="GO:0000786">
    <property type="term" value="C:nucleosome"/>
    <property type="evidence" value="ECO:0007669"/>
    <property type="project" value="InterPro"/>
</dbReference>
<dbReference type="GO" id="GO:0003677">
    <property type="term" value="F:DNA binding"/>
    <property type="evidence" value="ECO:0007669"/>
    <property type="project" value="InterPro"/>
</dbReference>
<dbReference type="CDD" id="cd05162">
    <property type="entry name" value="PWWP"/>
    <property type="match status" value="1"/>
</dbReference>
<dbReference type="SUPFAM" id="SSF63748">
    <property type="entry name" value="Tudor/PWWP/MBT"/>
    <property type="match status" value="1"/>
</dbReference>
<dbReference type="PROSITE" id="PS51504">
    <property type="entry name" value="H15"/>
    <property type="match status" value="1"/>
</dbReference>
<name>A0AAD3D4H7_9STRA</name>